<dbReference type="InterPro" id="IPR013094">
    <property type="entry name" value="AB_hydrolase_3"/>
</dbReference>
<proteinExistence type="predicted"/>
<dbReference type="InterPro" id="IPR050300">
    <property type="entry name" value="GDXG_lipolytic_enzyme"/>
</dbReference>
<name>A0A975FIZ5_9MICO</name>
<feature type="compositionally biased region" description="Basic and acidic residues" evidence="2">
    <location>
        <begin position="23"/>
        <end position="36"/>
    </location>
</feature>
<evidence type="ECO:0000313" key="5">
    <source>
        <dbReference type="Proteomes" id="UP000671914"/>
    </source>
</evidence>
<dbReference type="PANTHER" id="PTHR48081">
    <property type="entry name" value="AB HYDROLASE SUPERFAMILY PROTEIN C4A8.06C"/>
    <property type="match status" value="1"/>
</dbReference>
<feature type="domain" description="Alpha/beta hydrolase fold-3" evidence="3">
    <location>
        <begin position="91"/>
        <end position="290"/>
    </location>
</feature>
<evidence type="ECO:0000256" key="1">
    <source>
        <dbReference type="ARBA" id="ARBA00022801"/>
    </source>
</evidence>
<organism evidence="4 5">
    <name type="scientific">Agromyces archimandritae</name>
    <dbReference type="NCBI Taxonomy" id="2781962"/>
    <lineage>
        <taxon>Bacteria</taxon>
        <taxon>Bacillati</taxon>
        <taxon>Actinomycetota</taxon>
        <taxon>Actinomycetes</taxon>
        <taxon>Micrococcales</taxon>
        <taxon>Microbacteriaceae</taxon>
        <taxon>Agromyces</taxon>
    </lineage>
</organism>
<evidence type="ECO:0000313" key="4">
    <source>
        <dbReference type="EMBL" id="QTX03360.1"/>
    </source>
</evidence>
<gene>
    <name evidence="4" type="ORF">G127AT_08175</name>
</gene>
<evidence type="ECO:0000259" key="3">
    <source>
        <dbReference type="Pfam" id="PF07859"/>
    </source>
</evidence>
<keyword evidence="1 4" id="KW-0378">Hydrolase</keyword>
<feature type="region of interest" description="Disordered" evidence="2">
    <location>
        <begin position="18"/>
        <end position="47"/>
    </location>
</feature>
<sequence>MPSLPAFLLPPVIRLTGRRRRSRSTEATRARMEAMHRTPAPFEPPAGIARDVDVSREDAEGMPVFRLRPRGGGTRGAVAGERRDPASAPVVVYLHGGSFTNEIVPTQWRYAAGLAARTGAEIVVPIYPLAQDGGRAGEVVGRIAALAASIHGVDAARPLVLLGDSAGGTLALAAARVLRDAGGPAAPVVLISPALDLAFDDPEALRLAPRDPWLALPGLHATAERWRGALPLGDPRVSPIHAPLTGLGPILIASGTRDLLNADAHRLAAAAREAGHPLELVEAPGGVHVFPFFPTADGRAARERIDAFVRATR</sequence>
<dbReference type="AlphaFoldDB" id="A0A975FIZ5"/>
<keyword evidence="5" id="KW-1185">Reference proteome</keyword>
<reference evidence="4" key="1">
    <citation type="submission" date="2021-03" db="EMBL/GenBank/DDBJ databases">
        <title>Agromyces archimandritus sp. nov., isolated from the cockroach Archimandrita tessellata.</title>
        <authorList>
            <person name="Guzman J."/>
            <person name="Ortuzar M."/>
            <person name="Poehlein A."/>
            <person name="Daniel R."/>
            <person name="Trujillo M."/>
            <person name="Vilcinskas A."/>
        </authorList>
    </citation>
    <scope>NUCLEOTIDE SEQUENCE</scope>
    <source>
        <strain evidence="4">G127AT</strain>
    </source>
</reference>
<dbReference type="Gene3D" id="3.40.50.1820">
    <property type="entry name" value="alpha/beta hydrolase"/>
    <property type="match status" value="1"/>
</dbReference>
<dbReference type="RefSeq" id="WP_210895862.1">
    <property type="nucleotide sequence ID" value="NZ_CP071696.1"/>
</dbReference>
<protein>
    <submittedName>
        <fullName evidence="4">Alpha/beta hydrolase</fullName>
    </submittedName>
</protein>
<dbReference type="InterPro" id="IPR029058">
    <property type="entry name" value="AB_hydrolase_fold"/>
</dbReference>
<dbReference type="Pfam" id="PF07859">
    <property type="entry name" value="Abhydrolase_3"/>
    <property type="match status" value="1"/>
</dbReference>
<dbReference type="SUPFAM" id="SSF53474">
    <property type="entry name" value="alpha/beta-Hydrolases"/>
    <property type="match status" value="1"/>
</dbReference>
<evidence type="ECO:0000256" key="2">
    <source>
        <dbReference type="SAM" id="MobiDB-lite"/>
    </source>
</evidence>
<dbReference type="PANTHER" id="PTHR48081:SF8">
    <property type="entry name" value="ALPHA_BETA HYDROLASE FOLD-3 DOMAIN-CONTAINING PROTEIN-RELATED"/>
    <property type="match status" value="1"/>
</dbReference>
<dbReference type="EMBL" id="CP071696">
    <property type="protein sequence ID" value="QTX03360.1"/>
    <property type="molecule type" value="Genomic_DNA"/>
</dbReference>
<dbReference type="KEGG" id="aarc:G127AT_08175"/>
<dbReference type="GO" id="GO:0016787">
    <property type="term" value="F:hydrolase activity"/>
    <property type="evidence" value="ECO:0007669"/>
    <property type="project" value="UniProtKB-KW"/>
</dbReference>
<accession>A0A975FIZ5</accession>
<dbReference type="Proteomes" id="UP000671914">
    <property type="component" value="Chromosome"/>
</dbReference>